<proteinExistence type="predicted"/>
<feature type="domain" description="N-acetyltransferase" evidence="1">
    <location>
        <begin position="13"/>
        <end position="170"/>
    </location>
</feature>
<dbReference type="InterPro" id="IPR000182">
    <property type="entry name" value="GNAT_dom"/>
</dbReference>
<reference evidence="2" key="1">
    <citation type="submission" date="2021-09" db="EMBL/GenBank/DDBJ databases">
        <authorList>
            <person name="Wu T."/>
            <person name="Guo S.Z."/>
        </authorList>
    </citation>
    <scope>NUCLEOTIDE SEQUENCE</scope>
    <source>
        <strain evidence="2">RSS-23</strain>
    </source>
</reference>
<evidence type="ECO:0000313" key="3">
    <source>
        <dbReference type="Proteomes" id="UP001430290"/>
    </source>
</evidence>
<dbReference type="RefSeq" id="WP_223626608.1">
    <property type="nucleotide sequence ID" value="NZ_JAIQDJ010000001.1"/>
</dbReference>
<gene>
    <name evidence="2" type="ORF">K7B09_02960</name>
</gene>
<dbReference type="Proteomes" id="UP001430290">
    <property type="component" value="Unassembled WGS sequence"/>
</dbReference>
<comment type="caution">
    <text evidence="2">The sequence shown here is derived from an EMBL/GenBank/DDBJ whole genome shotgun (WGS) entry which is preliminary data.</text>
</comment>
<dbReference type="PROSITE" id="PS51186">
    <property type="entry name" value="GNAT"/>
    <property type="match status" value="1"/>
</dbReference>
<dbReference type="SUPFAM" id="SSF55729">
    <property type="entry name" value="Acyl-CoA N-acyltransferases (Nat)"/>
    <property type="match status" value="1"/>
</dbReference>
<dbReference type="InterPro" id="IPR016181">
    <property type="entry name" value="Acyl_CoA_acyltransferase"/>
</dbReference>
<sequence>MAFPDIHIETERLILRPPHAEDFDDFAQMQGDPDAARFIGGAVSRAEAWRRFLWQPGAWLVQGFGMFGVIEKATGLWLGQIGPWKPEGWPGNEIGYAFHPRAWGKGFATEAGSAAIDWAFSSLGWSDIIHCIDPDNIASQNVAKRLGSTLQGPGTLPPPFEHVAIEVWGQTRVHWQQRHLP</sequence>
<name>A0ABS7TBR5_9GAMM</name>
<dbReference type="EMBL" id="JAIQDJ010000001">
    <property type="protein sequence ID" value="MBZ4185285.1"/>
    <property type="molecule type" value="Genomic_DNA"/>
</dbReference>
<dbReference type="PANTHER" id="PTHR43792">
    <property type="entry name" value="GNAT FAMILY, PUTATIVE (AFU_ORTHOLOGUE AFUA_3G00765)-RELATED-RELATED"/>
    <property type="match status" value="1"/>
</dbReference>
<dbReference type="InterPro" id="IPR051531">
    <property type="entry name" value="N-acetyltransferase"/>
</dbReference>
<keyword evidence="3" id="KW-1185">Reference proteome</keyword>
<organism evidence="2 3">
    <name type="scientific">Thermomonas beijingensis</name>
    <dbReference type="NCBI Taxonomy" id="2872701"/>
    <lineage>
        <taxon>Bacteria</taxon>
        <taxon>Pseudomonadati</taxon>
        <taxon>Pseudomonadota</taxon>
        <taxon>Gammaproteobacteria</taxon>
        <taxon>Lysobacterales</taxon>
        <taxon>Lysobacteraceae</taxon>
        <taxon>Thermomonas</taxon>
    </lineage>
</organism>
<accession>A0ABS7TBR5</accession>
<protein>
    <submittedName>
        <fullName evidence="2">GNAT family N-acetyltransferase</fullName>
    </submittedName>
</protein>
<dbReference type="PANTHER" id="PTHR43792:SF1">
    <property type="entry name" value="N-ACETYLTRANSFERASE DOMAIN-CONTAINING PROTEIN"/>
    <property type="match status" value="1"/>
</dbReference>
<dbReference type="Gene3D" id="3.40.630.30">
    <property type="match status" value="1"/>
</dbReference>
<dbReference type="Pfam" id="PF13302">
    <property type="entry name" value="Acetyltransf_3"/>
    <property type="match status" value="1"/>
</dbReference>
<evidence type="ECO:0000259" key="1">
    <source>
        <dbReference type="PROSITE" id="PS51186"/>
    </source>
</evidence>
<evidence type="ECO:0000313" key="2">
    <source>
        <dbReference type="EMBL" id="MBZ4185285.1"/>
    </source>
</evidence>